<evidence type="ECO:0000256" key="4">
    <source>
        <dbReference type="ARBA" id="ARBA00022989"/>
    </source>
</evidence>
<dbReference type="Proteomes" id="UP000233249">
    <property type="component" value="Unassembled WGS sequence"/>
</dbReference>
<dbReference type="STRING" id="1121365.GCA_000375365_02105"/>
<feature type="transmembrane region" description="Helical" evidence="6">
    <location>
        <begin position="57"/>
        <end position="76"/>
    </location>
</feature>
<dbReference type="AlphaFoldDB" id="A0A2N0X7B9"/>
<organism evidence="8 9">
    <name type="scientific">Corynebacterium mastitidis</name>
    <dbReference type="NCBI Taxonomy" id="161890"/>
    <lineage>
        <taxon>Bacteria</taxon>
        <taxon>Bacillati</taxon>
        <taxon>Actinomycetota</taxon>
        <taxon>Actinomycetes</taxon>
        <taxon>Mycobacteriales</taxon>
        <taxon>Corynebacteriaceae</taxon>
        <taxon>Corynebacterium</taxon>
    </lineage>
</organism>
<protein>
    <submittedName>
        <fullName evidence="8">DUF3817 domain-containing protein</fullName>
    </submittedName>
</protein>
<feature type="transmembrane region" description="Helical" evidence="6">
    <location>
        <begin position="127"/>
        <end position="153"/>
    </location>
</feature>
<dbReference type="Pfam" id="PF12823">
    <property type="entry name" value="DUF3817"/>
    <property type="match status" value="1"/>
</dbReference>
<dbReference type="EMBL" id="PJAF01000015">
    <property type="protein sequence ID" value="PKF68604.1"/>
    <property type="molecule type" value="Genomic_DNA"/>
</dbReference>
<gene>
    <name evidence="8" type="ORF">CXB45_06245</name>
</gene>
<keyword evidence="5 6" id="KW-0472">Membrane</keyword>
<keyword evidence="4 6" id="KW-1133">Transmembrane helix</keyword>
<dbReference type="NCBIfam" id="TIGR03954">
    <property type="entry name" value="integ_memb_HG"/>
    <property type="match status" value="1"/>
</dbReference>
<feature type="transmembrane region" description="Helical" evidence="6">
    <location>
        <begin position="20"/>
        <end position="45"/>
    </location>
</feature>
<comment type="subcellular location">
    <subcellularLocation>
        <location evidence="1">Cell membrane</location>
        <topology evidence="1">Multi-pass membrane protein</topology>
    </subcellularLocation>
</comment>
<dbReference type="PANTHER" id="PTHR40077">
    <property type="entry name" value="MEMBRANE PROTEIN-RELATED"/>
    <property type="match status" value="1"/>
</dbReference>
<name>A0A2N0X7B9_9CORY</name>
<evidence type="ECO:0000256" key="2">
    <source>
        <dbReference type="ARBA" id="ARBA00022475"/>
    </source>
</evidence>
<feature type="domain" description="DUF3817" evidence="7">
    <location>
        <begin position="23"/>
        <end position="109"/>
    </location>
</feature>
<dbReference type="PANTHER" id="PTHR40077:SF2">
    <property type="entry name" value="MEMBRANE PROTEIN"/>
    <property type="match status" value="1"/>
</dbReference>
<proteinExistence type="predicted"/>
<evidence type="ECO:0000256" key="6">
    <source>
        <dbReference type="SAM" id="Phobius"/>
    </source>
</evidence>
<evidence type="ECO:0000259" key="7">
    <source>
        <dbReference type="Pfam" id="PF12823"/>
    </source>
</evidence>
<evidence type="ECO:0000256" key="1">
    <source>
        <dbReference type="ARBA" id="ARBA00004651"/>
    </source>
</evidence>
<evidence type="ECO:0000256" key="5">
    <source>
        <dbReference type="ARBA" id="ARBA00023136"/>
    </source>
</evidence>
<evidence type="ECO:0000313" key="9">
    <source>
        <dbReference type="Proteomes" id="UP000233249"/>
    </source>
</evidence>
<comment type="caution">
    <text evidence="8">The sequence shown here is derived from an EMBL/GenBank/DDBJ whole genome shotgun (WGS) entry which is preliminary data.</text>
</comment>
<dbReference type="OrthoDB" id="9342687at2"/>
<keyword evidence="2" id="KW-1003">Cell membrane</keyword>
<reference evidence="8 9" key="1">
    <citation type="submission" date="2017-12" db="EMBL/GenBank/DDBJ databases">
        <title>Corynebacterium mastitidis 16-1433 Genome.</title>
        <authorList>
            <person name="Gulvik C.A."/>
        </authorList>
    </citation>
    <scope>NUCLEOTIDE SEQUENCE [LARGE SCALE GENOMIC DNA]</scope>
    <source>
        <strain evidence="8 9">16-1433</strain>
    </source>
</reference>
<dbReference type="GO" id="GO:0005886">
    <property type="term" value="C:plasma membrane"/>
    <property type="evidence" value="ECO:0007669"/>
    <property type="project" value="UniProtKB-SubCell"/>
</dbReference>
<evidence type="ECO:0000313" key="8">
    <source>
        <dbReference type="EMBL" id="PKF68604.1"/>
    </source>
</evidence>
<accession>A0A2N0X7B9</accession>
<sequence>MTSPSPQPKVHPERQRRVSVALALFSIAAWVTGVFLLALCTVMVLRELTPVDVPAGAKYVAIFHGWVYILFVLSAFNLGLKARWEPKTWIITALGGVVPFLSFFVEHQRREDTVGRFALDRAALRRLTVRLSLIVAGVVAALAAVVFLLLALVG</sequence>
<keyword evidence="3 6" id="KW-0812">Transmembrane</keyword>
<dbReference type="InterPro" id="IPR023845">
    <property type="entry name" value="DUF3817_TM"/>
</dbReference>
<evidence type="ECO:0000256" key="3">
    <source>
        <dbReference type="ARBA" id="ARBA00022692"/>
    </source>
</evidence>